<evidence type="ECO:0000313" key="4">
    <source>
        <dbReference type="EMBL" id="MFD2697231.1"/>
    </source>
</evidence>
<dbReference type="PANTHER" id="PTHR43135">
    <property type="entry name" value="ALPHA-D-RIBOSE 1-METHYLPHOSPHONATE 5-TRIPHOSPHATE DIPHOSPHATASE"/>
    <property type="match status" value="1"/>
</dbReference>
<keyword evidence="5" id="KW-1185">Reference proteome</keyword>
<dbReference type="EMBL" id="JBHULZ010000023">
    <property type="protein sequence ID" value="MFD2697231.1"/>
    <property type="molecule type" value="Genomic_DNA"/>
</dbReference>
<feature type="chain" id="PRO_5046794395" evidence="2">
    <location>
        <begin position="23"/>
        <end position="435"/>
    </location>
</feature>
<dbReference type="Pfam" id="PF01979">
    <property type="entry name" value="Amidohydro_1"/>
    <property type="match status" value="1"/>
</dbReference>
<reference evidence="5" key="1">
    <citation type="journal article" date="2019" name="Int. J. Syst. Evol. Microbiol.">
        <title>The Global Catalogue of Microorganisms (GCM) 10K type strain sequencing project: providing services to taxonomists for standard genome sequencing and annotation.</title>
        <authorList>
            <consortium name="The Broad Institute Genomics Platform"/>
            <consortium name="The Broad Institute Genome Sequencing Center for Infectious Disease"/>
            <person name="Wu L."/>
            <person name="Ma J."/>
        </authorList>
    </citation>
    <scope>NUCLEOTIDE SEQUENCE [LARGE SCALE GENOMIC DNA]</scope>
    <source>
        <strain evidence="5">KCTC 42255</strain>
    </source>
</reference>
<evidence type="ECO:0000256" key="1">
    <source>
        <dbReference type="SAM" id="Coils"/>
    </source>
</evidence>
<dbReference type="SUPFAM" id="SSF51338">
    <property type="entry name" value="Composite domain of metallo-dependent hydrolases"/>
    <property type="match status" value="1"/>
</dbReference>
<evidence type="ECO:0000259" key="3">
    <source>
        <dbReference type="Pfam" id="PF01979"/>
    </source>
</evidence>
<gene>
    <name evidence="4" type="ORF">ACFSQ0_04435</name>
</gene>
<dbReference type="Gene3D" id="3.20.20.140">
    <property type="entry name" value="Metal-dependent hydrolases"/>
    <property type="match status" value="1"/>
</dbReference>
<dbReference type="PANTHER" id="PTHR43135:SF3">
    <property type="entry name" value="ALPHA-D-RIBOSE 1-METHYLPHOSPHONATE 5-TRIPHOSPHATE DIPHOSPHATASE"/>
    <property type="match status" value="1"/>
</dbReference>
<keyword evidence="2" id="KW-0732">Signal</keyword>
<feature type="signal peptide" evidence="2">
    <location>
        <begin position="1"/>
        <end position="22"/>
    </location>
</feature>
<dbReference type="InterPro" id="IPR011059">
    <property type="entry name" value="Metal-dep_hydrolase_composite"/>
</dbReference>
<feature type="coiled-coil region" evidence="1">
    <location>
        <begin position="190"/>
        <end position="217"/>
    </location>
</feature>
<name>A0ABW5SC06_9FLAO</name>
<dbReference type="RefSeq" id="WP_379044708.1">
    <property type="nucleotide sequence ID" value="NZ_JBHULZ010000023.1"/>
</dbReference>
<dbReference type="InterPro" id="IPR051781">
    <property type="entry name" value="Metallo-dep_Hydrolase"/>
</dbReference>
<comment type="caution">
    <text evidence="4">The sequence shown here is derived from an EMBL/GenBank/DDBJ whole genome shotgun (WGS) entry which is preliminary data.</text>
</comment>
<organism evidence="4 5">
    <name type="scientific">Mesonia sediminis</name>
    <dbReference type="NCBI Taxonomy" id="1703946"/>
    <lineage>
        <taxon>Bacteria</taxon>
        <taxon>Pseudomonadati</taxon>
        <taxon>Bacteroidota</taxon>
        <taxon>Flavobacteriia</taxon>
        <taxon>Flavobacteriales</taxon>
        <taxon>Flavobacteriaceae</taxon>
        <taxon>Mesonia</taxon>
    </lineage>
</organism>
<protein>
    <submittedName>
        <fullName evidence="4">Amidohydrolase family protein</fullName>
    </submittedName>
</protein>
<dbReference type="InterPro" id="IPR006680">
    <property type="entry name" value="Amidohydro-rel"/>
</dbReference>
<dbReference type="Proteomes" id="UP001597357">
    <property type="component" value="Unassembled WGS sequence"/>
</dbReference>
<proteinExistence type="predicted"/>
<evidence type="ECO:0000313" key="5">
    <source>
        <dbReference type="Proteomes" id="UP001597357"/>
    </source>
</evidence>
<keyword evidence="1" id="KW-0175">Coiled coil</keyword>
<sequence length="435" mass="48529">MKSLYPTTLLLILLFFALNVNAQQTPGAIQESAISIQGATLHTGKGEVIKNSRIDFNNGKIEYIGKANENHPLKPNTQIIKANNQHIYPGFIVPNSTLGLVEIDAVKASKDENETGSFLPHIRSLIAYNTESKVVESMRPNGVLIAEITPRGGRISGTSSVVQLDAWNWEDAYINKDHGIHLNWPSIYKRMSHLDKKKKIKQDLENYTKEVNKLTVYLEQAKSYRSKEIGTKSIAFEAVKPVFSGNKTLYIHANTKQQIADILQFKTNLQIPKIVLVGGYEALIYASELKNAKIPVLVNRPHSLPRKDDEDYDAPFKLATQLTQAGLLVGLEPSGDMERMNARNLPFYAGTCAAYGLSKEQALQLITHNNAQILGIHNHYGSLEVGKSATLFISEGDALDMRGNKLTHAFIDGRAVSLKTHQTKLYERYSKKYKK</sequence>
<accession>A0ABW5SC06</accession>
<feature type="domain" description="Amidohydrolase-related" evidence="3">
    <location>
        <begin position="352"/>
        <end position="415"/>
    </location>
</feature>
<evidence type="ECO:0000256" key="2">
    <source>
        <dbReference type="SAM" id="SignalP"/>
    </source>
</evidence>